<proteinExistence type="predicted"/>
<reference evidence="1 2" key="1">
    <citation type="submission" date="2021-06" db="EMBL/GenBank/DDBJ databases">
        <title>Caerostris extrusa draft genome.</title>
        <authorList>
            <person name="Kono N."/>
            <person name="Arakawa K."/>
        </authorList>
    </citation>
    <scope>NUCLEOTIDE SEQUENCE [LARGE SCALE GENOMIC DNA]</scope>
</reference>
<dbReference type="AlphaFoldDB" id="A0AAV4YB26"/>
<comment type="caution">
    <text evidence="1">The sequence shown here is derived from an EMBL/GenBank/DDBJ whole genome shotgun (WGS) entry which is preliminary data.</text>
</comment>
<dbReference type="Proteomes" id="UP001054945">
    <property type="component" value="Unassembled WGS sequence"/>
</dbReference>
<keyword evidence="2" id="KW-1185">Reference proteome</keyword>
<sequence length="106" mass="12435">MSQAGRLKTLCAFQVEVPFKSCDSLGWEYLPLFFILLHFEKTVEQLLNDFCSTQLYPKVLKSELYLVSAQPDHLISLIVSWFLLKPFSKRKLSMKACVTVYWDYLF</sequence>
<gene>
    <name evidence="1" type="ORF">CEXT_390531</name>
</gene>
<accession>A0AAV4YB26</accession>
<protein>
    <submittedName>
        <fullName evidence="1">Uncharacterized protein</fullName>
    </submittedName>
</protein>
<dbReference type="EMBL" id="BPLR01001783">
    <property type="protein sequence ID" value="GIZ04696.1"/>
    <property type="molecule type" value="Genomic_DNA"/>
</dbReference>
<evidence type="ECO:0000313" key="1">
    <source>
        <dbReference type="EMBL" id="GIZ04696.1"/>
    </source>
</evidence>
<name>A0AAV4YB26_CAEEX</name>
<organism evidence="1 2">
    <name type="scientific">Caerostris extrusa</name>
    <name type="common">Bark spider</name>
    <name type="synonym">Caerostris bankana</name>
    <dbReference type="NCBI Taxonomy" id="172846"/>
    <lineage>
        <taxon>Eukaryota</taxon>
        <taxon>Metazoa</taxon>
        <taxon>Ecdysozoa</taxon>
        <taxon>Arthropoda</taxon>
        <taxon>Chelicerata</taxon>
        <taxon>Arachnida</taxon>
        <taxon>Araneae</taxon>
        <taxon>Araneomorphae</taxon>
        <taxon>Entelegynae</taxon>
        <taxon>Araneoidea</taxon>
        <taxon>Araneidae</taxon>
        <taxon>Caerostris</taxon>
    </lineage>
</organism>
<evidence type="ECO:0000313" key="2">
    <source>
        <dbReference type="Proteomes" id="UP001054945"/>
    </source>
</evidence>